<evidence type="ECO:0000256" key="2">
    <source>
        <dbReference type="ARBA" id="ARBA00022771"/>
    </source>
</evidence>
<dbReference type="SMART" id="SM00184">
    <property type="entry name" value="RING"/>
    <property type="match status" value="1"/>
</dbReference>
<dbReference type="GO" id="GO:0006511">
    <property type="term" value="P:ubiquitin-dependent protein catabolic process"/>
    <property type="evidence" value="ECO:0007669"/>
    <property type="project" value="TreeGrafter"/>
</dbReference>
<evidence type="ECO:0000256" key="3">
    <source>
        <dbReference type="ARBA" id="ARBA00022833"/>
    </source>
</evidence>
<keyword evidence="2 4" id="KW-0863">Zinc-finger</keyword>
<gene>
    <name evidence="7" type="ORF">PGLA1383_LOCUS3918</name>
</gene>
<evidence type="ECO:0000256" key="5">
    <source>
        <dbReference type="SAM" id="MobiDB-lite"/>
    </source>
</evidence>
<dbReference type="Proteomes" id="UP000654075">
    <property type="component" value="Unassembled WGS sequence"/>
</dbReference>
<dbReference type="InterPro" id="IPR013083">
    <property type="entry name" value="Znf_RING/FYVE/PHD"/>
</dbReference>
<keyword evidence="1" id="KW-0479">Metal-binding</keyword>
<feature type="compositionally biased region" description="Polar residues" evidence="5">
    <location>
        <begin position="199"/>
        <end position="208"/>
    </location>
</feature>
<dbReference type="PANTHER" id="PTHR45931">
    <property type="entry name" value="SI:CH211-59O9.10"/>
    <property type="match status" value="1"/>
</dbReference>
<evidence type="ECO:0000256" key="1">
    <source>
        <dbReference type="ARBA" id="ARBA00022723"/>
    </source>
</evidence>
<comment type="caution">
    <text evidence="7">The sequence shown here is derived from an EMBL/GenBank/DDBJ whole genome shotgun (WGS) entry which is preliminary data.</text>
</comment>
<keyword evidence="3" id="KW-0862">Zinc</keyword>
<dbReference type="AlphaFoldDB" id="A0A813DBQ9"/>
<dbReference type="GO" id="GO:0008270">
    <property type="term" value="F:zinc ion binding"/>
    <property type="evidence" value="ECO:0007669"/>
    <property type="project" value="UniProtKB-KW"/>
</dbReference>
<evidence type="ECO:0000256" key="4">
    <source>
        <dbReference type="PROSITE-ProRule" id="PRU00175"/>
    </source>
</evidence>
<proteinExistence type="predicted"/>
<feature type="domain" description="RING-type" evidence="6">
    <location>
        <begin position="123"/>
        <end position="164"/>
    </location>
</feature>
<evidence type="ECO:0000259" key="6">
    <source>
        <dbReference type="PROSITE" id="PS50089"/>
    </source>
</evidence>
<keyword evidence="8" id="KW-1185">Reference proteome</keyword>
<feature type="region of interest" description="Disordered" evidence="5">
    <location>
        <begin position="179"/>
        <end position="208"/>
    </location>
</feature>
<dbReference type="PROSITE" id="PS50089">
    <property type="entry name" value="ZF_RING_2"/>
    <property type="match status" value="1"/>
</dbReference>
<dbReference type="Pfam" id="PF13639">
    <property type="entry name" value="zf-RING_2"/>
    <property type="match status" value="1"/>
</dbReference>
<dbReference type="SUPFAM" id="SSF57850">
    <property type="entry name" value="RING/U-box"/>
    <property type="match status" value="1"/>
</dbReference>
<dbReference type="InterPro" id="IPR051834">
    <property type="entry name" value="RING_finger_E3_ligase"/>
</dbReference>
<name>A0A813DBQ9_POLGL</name>
<dbReference type="OrthoDB" id="439844at2759"/>
<dbReference type="PANTHER" id="PTHR45931:SF3">
    <property type="entry name" value="RING ZINC FINGER-CONTAINING PROTEIN"/>
    <property type="match status" value="1"/>
</dbReference>
<reference evidence="7" key="1">
    <citation type="submission" date="2021-02" db="EMBL/GenBank/DDBJ databases">
        <authorList>
            <person name="Dougan E. K."/>
            <person name="Rhodes N."/>
            <person name="Thang M."/>
            <person name="Chan C."/>
        </authorList>
    </citation>
    <scope>NUCLEOTIDE SEQUENCE</scope>
</reference>
<protein>
    <recommendedName>
        <fullName evidence="6">RING-type domain-containing protein</fullName>
    </recommendedName>
</protein>
<dbReference type="EMBL" id="CAJNNV010001411">
    <property type="protein sequence ID" value="CAE8584997.1"/>
    <property type="molecule type" value="Genomic_DNA"/>
</dbReference>
<dbReference type="Gene3D" id="3.30.40.10">
    <property type="entry name" value="Zinc/RING finger domain, C3HC4 (zinc finger)"/>
    <property type="match status" value="1"/>
</dbReference>
<sequence length="208" mass="22493">MDLQFSISLSRILDDRIGIGARCYETGLLVTGVRDLSIAAGWNAQNPARQIHVGDLILCVNGSRDVHQMLATIRTADSLDILVSPKDTTQDLVPVQHVKDIVPQSIVDCLPLCCAGDARVSFCAICCEDCESTELLLRLPCRHAFHSRCAGPWLSQHSRRCPLCCREVSVRGLLHVPGGMDTTPAVSERGSEGDDDSPSRNGGTTLSL</sequence>
<organism evidence="7 8">
    <name type="scientific">Polarella glacialis</name>
    <name type="common">Dinoflagellate</name>
    <dbReference type="NCBI Taxonomy" id="89957"/>
    <lineage>
        <taxon>Eukaryota</taxon>
        <taxon>Sar</taxon>
        <taxon>Alveolata</taxon>
        <taxon>Dinophyceae</taxon>
        <taxon>Suessiales</taxon>
        <taxon>Suessiaceae</taxon>
        <taxon>Polarella</taxon>
    </lineage>
</organism>
<dbReference type="GO" id="GO:0061630">
    <property type="term" value="F:ubiquitin protein ligase activity"/>
    <property type="evidence" value="ECO:0007669"/>
    <property type="project" value="TreeGrafter"/>
</dbReference>
<dbReference type="InterPro" id="IPR001841">
    <property type="entry name" value="Znf_RING"/>
</dbReference>
<evidence type="ECO:0000313" key="7">
    <source>
        <dbReference type="EMBL" id="CAE8584997.1"/>
    </source>
</evidence>
<evidence type="ECO:0000313" key="8">
    <source>
        <dbReference type="Proteomes" id="UP000654075"/>
    </source>
</evidence>
<accession>A0A813DBQ9</accession>
<dbReference type="GO" id="GO:0005634">
    <property type="term" value="C:nucleus"/>
    <property type="evidence" value="ECO:0007669"/>
    <property type="project" value="TreeGrafter"/>
</dbReference>